<accession>V4LBE9</accession>
<proteinExistence type="predicted"/>
<feature type="domain" description="PORR" evidence="1">
    <location>
        <begin position="54"/>
        <end position="379"/>
    </location>
</feature>
<dbReference type="Gramene" id="ESQ39717">
    <property type="protein sequence ID" value="ESQ39717"/>
    <property type="gene ID" value="EUTSA_v10000895mg"/>
</dbReference>
<dbReference type="STRING" id="72664.V4LBE9"/>
<dbReference type="AlphaFoldDB" id="V4LBE9"/>
<dbReference type="EMBL" id="KI517465">
    <property type="protein sequence ID" value="ESQ39717.1"/>
    <property type="molecule type" value="Genomic_DNA"/>
</dbReference>
<dbReference type="InterPro" id="IPR045040">
    <property type="entry name" value="PORR_fam"/>
</dbReference>
<dbReference type="PANTHER" id="PTHR31476">
    <property type="entry name" value="PROTEIN WHAT'S THIS FACTOR 1 HOMOLOG, CHLOROPLASTIC"/>
    <property type="match status" value="1"/>
</dbReference>
<dbReference type="GO" id="GO:0003723">
    <property type="term" value="F:RNA binding"/>
    <property type="evidence" value="ECO:0007669"/>
    <property type="project" value="InterPro"/>
</dbReference>
<dbReference type="PANTHER" id="PTHR31476:SF12">
    <property type="entry name" value="UBIQUITIN CARBOXYL-TERMINAL HYDROLASE FAMILY PROTEIN"/>
    <property type="match status" value="1"/>
</dbReference>
<sequence length="422" mass="49554">MNSLRALRCNSIGEALTHQNPKKVSSFCPLYFYNQRRWLKPVDSAQTRLENRTRDNRLDKLIAQMRKLNIILGISKLMSCKKRGPFVSLQLMSRWKNLVGLNVSIGAFVGKYPHAFEVFTHPYRRNLCCRITEKLKELIDEEENVIRECEMDAVRRVKKLLLLSRNGVLRVHALRLIRKELGLPEDFRDSVLAKYTSNFRLVDLETLELVDGDDDESLCVAKVEEWREIEYREKWLSEFETNYAFPINLPTGFKIEKGFREELRNWQRVPYVKPYERKQIPRGLERFEKRVVAVIHELLSLTVEKMVEVERLAHFRKDLGIEVNVREVVLKHPGIFYVSTKGSTQTLFLREAYIKGCLIEPNPIYNVRRKMLDLVLLGNRHSRELLQTGDETDEEKRDVVVSSHESWEGERDGDWVLPILGK</sequence>
<evidence type="ECO:0000259" key="1">
    <source>
        <dbReference type="Pfam" id="PF11955"/>
    </source>
</evidence>
<dbReference type="InterPro" id="IPR021099">
    <property type="entry name" value="PORR_domain"/>
</dbReference>
<dbReference type="Proteomes" id="UP000030689">
    <property type="component" value="Unassembled WGS sequence"/>
</dbReference>
<evidence type="ECO:0000313" key="3">
    <source>
        <dbReference type="Proteomes" id="UP000030689"/>
    </source>
</evidence>
<dbReference type="KEGG" id="eus:EUTSA_v10000895mg"/>
<name>V4LBE9_EUTSA</name>
<organism evidence="2 3">
    <name type="scientific">Eutrema salsugineum</name>
    <name type="common">Saltwater cress</name>
    <name type="synonym">Sisymbrium salsugineum</name>
    <dbReference type="NCBI Taxonomy" id="72664"/>
    <lineage>
        <taxon>Eukaryota</taxon>
        <taxon>Viridiplantae</taxon>
        <taxon>Streptophyta</taxon>
        <taxon>Embryophyta</taxon>
        <taxon>Tracheophyta</taxon>
        <taxon>Spermatophyta</taxon>
        <taxon>Magnoliopsida</taxon>
        <taxon>eudicotyledons</taxon>
        <taxon>Gunneridae</taxon>
        <taxon>Pentapetalae</taxon>
        <taxon>rosids</taxon>
        <taxon>malvids</taxon>
        <taxon>Brassicales</taxon>
        <taxon>Brassicaceae</taxon>
        <taxon>Eutremeae</taxon>
        <taxon>Eutrema</taxon>
    </lineage>
</organism>
<gene>
    <name evidence="2" type="ORF">EUTSA_v10000895mg</name>
</gene>
<protein>
    <recommendedName>
        <fullName evidence="1">PORR domain-containing protein</fullName>
    </recommendedName>
</protein>
<keyword evidence="3" id="KW-1185">Reference proteome</keyword>
<evidence type="ECO:0000313" key="2">
    <source>
        <dbReference type="EMBL" id="ESQ39717.1"/>
    </source>
</evidence>
<dbReference type="OMA" id="QKRWRKP"/>
<dbReference type="eggNOG" id="ENOG502QWK3">
    <property type="taxonomic scope" value="Eukaryota"/>
</dbReference>
<reference evidence="2 3" key="1">
    <citation type="journal article" date="2013" name="Front. Plant Sci.">
        <title>The Reference Genome of the Halophytic Plant Eutrema salsugineum.</title>
        <authorList>
            <person name="Yang R."/>
            <person name="Jarvis D.E."/>
            <person name="Chen H."/>
            <person name="Beilstein M.A."/>
            <person name="Grimwood J."/>
            <person name="Jenkins J."/>
            <person name="Shu S."/>
            <person name="Prochnik S."/>
            <person name="Xin M."/>
            <person name="Ma C."/>
            <person name="Schmutz J."/>
            <person name="Wing R.A."/>
            <person name="Mitchell-Olds T."/>
            <person name="Schumaker K.S."/>
            <person name="Wang X."/>
        </authorList>
    </citation>
    <scope>NUCLEOTIDE SEQUENCE [LARGE SCALE GENOMIC DNA]</scope>
</reference>
<dbReference type="OrthoDB" id="1551582at2759"/>
<dbReference type="Pfam" id="PF11955">
    <property type="entry name" value="PORR"/>
    <property type="match status" value="1"/>
</dbReference>